<dbReference type="Proteomes" id="UP000069205">
    <property type="component" value="Chromosome"/>
</dbReference>
<dbReference type="PATRIC" id="fig|42253.5.peg.2942"/>
<proteinExistence type="predicted"/>
<dbReference type="OrthoDB" id="9793837at2"/>
<name>A0A0K2GEK6_NITMO</name>
<dbReference type="RefSeq" id="WP_053380404.1">
    <property type="nucleotide sequence ID" value="NZ_CP011801.1"/>
</dbReference>
<dbReference type="Pfam" id="PF20376">
    <property type="entry name" value="DUF6671"/>
    <property type="match status" value="1"/>
</dbReference>
<accession>A0A0K2GEK6</accession>
<dbReference type="InterPro" id="IPR046612">
    <property type="entry name" value="DUF6671"/>
</dbReference>
<dbReference type="KEGG" id="nmv:NITMOv2_2978"/>
<evidence type="ECO:0000259" key="1">
    <source>
        <dbReference type="Pfam" id="PF20376"/>
    </source>
</evidence>
<reference evidence="2 3" key="1">
    <citation type="journal article" date="2015" name="Proc. Natl. Acad. Sci. U.S.A.">
        <title>Expanded metabolic versatility of ubiquitous nitrite-oxidizing bacteria from the genus Nitrospira.</title>
        <authorList>
            <person name="Koch H."/>
            <person name="Lucker S."/>
            <person name="Albertsen M."/>
            <person name="Kitzinger K."/>
            <person name="Herbold C."/>
            <person name="Spieck E."/>
            <person name="Nielsen P.H."/>
            <person name="Wagner M."/>
            <person name="Daims H."/>
        </authorList>
    </citation>
    <scope>NUCLEOTIDE SEQUENCE [LARGE SCALE GENOMIC DNA]</scope>
    <source>
        <strain evidence="2 3">NSP M-1</strain>
    </source>
</reference>
<organism evidence="2 3">
    <name type="scientific">Nitrospira moscoviensis</name>
    <dbReference type="NCBI Taxonomy" id="42253"/>
    <lineage>
        <taxon>Bacteria</taxon>
        <taxon>Pseudomonadati</taxon>
        <taxon>Nitrospirota</taxon>
        <taxon>Nitrospiria</taxon>
        <taxon>Nitrospirales</taxon>
        <taxon>Nitrospiraceae</taxon>
        <taxon>Nitrospira</taxon>
    </lineage>
</organism>
<keyword evidence="3" id="KW-1185">Reference proteome</keyword>
<dbReference type="STRING" id="42253.NITMOv2_2978"/>
<evidence type="ECO:0000313" key="3">
    <source>
        <dbReference type="Proteomes" id="UP000069205"/>
    </source>
</evidence>
<dbReference type="EMBL" id="CP011801">
    <property type="protein sequence ID" value="ALA59383.1"/>
    <property type="molecule type" value="Genomic_DNA"/>
</dbReference>
<feature type="domain" description="DUF6671" evidence="1">
    <location>
        <begin position="76"/>
        <end position="287"/>
    </location>
</feature>
<sequence length="287" mass="30892">MTESWFRGRLAVLATMHGKEQAIAPVLEEALGLRVEVLRGFDTDRFGTFTREVPRPGTQRETARLKAQAALAAVPEADYGLASEGSFGPHPWLPWVPGGRELITLVGRDNGLELVGADLTAETNHGSRLVGSVDEARAFAQDIGFPTHAMVVMGVRKGEPDVTNGLYKGLMTTEALEAAVRVVLERDGAAHLESDMRAHVNPTRMTAIGRAAQDLVRVALSGCPRCERPGFDIVERLRGLPCAECGLPTRRVRMEIAGCTGCGFREERLPATGTAPASPGECHFCNP</sequence>
<protein>
    <recommendedName>
        <fullName evidence="1">DUF6671 domain-containing protein</fullName>
    </recommendedName>
</protein>
<evidence type="ECO:0000313" key="2">
    <source>
        <dbReference type="EMBL" id="ALA59383.1"/>
    </source>
</evidence>
<dbReference type="AlphaFoldDB" id="A0A0K2GEK6"/>
<gene>
    <name evidence="2" type="ORF">NITMOv2_2978</name>
</gene>